<gene>
    <name evidence="1" type="ORF">VCS650_LOCUS402</name>
</gene>
<dbReference type="EMBL" id="CAJNON010000002">
    <property type="protein sequence ID" value="CAF0737057.1"/>
    <property type="molecule type" value="Genomic_DNA"/>
</dbReference>
<sequence>MDEETLASSRFSRGKIYGVLRAQVTSDNGEYHSDKSKMTHYNLITTDDGPNQIPEQYQINIDIQSRDAPNVKCISFDSFSIDNFQVSDLPYGFTPLRSDSDEPMAIDLVRKPLFDVNLLTQSTALSADEIATKLDNYLKEGNPNVIVFGTKYDDGYHQSEKHYGLQRAPLRSDSDEPMAIDLVRKPLFDVNLLTQSTALSADEIATKLDNYLKEGNPNVIVFGTKYDDGYHQSEKHYGLQRAAKQQKPSRGIDDVHLNQNIGNDGSAYQDGALFIETGDSDQKNYVAFFFCFTNQCGSESNDD</sequence>
<organism evidence="1 2">
    <name type="scientific">Adineta steineri</name>
    <dbReference type="NCBI Taxonomy" id="433720"/>
    <lineage>
        <taxon>Eukaryota</taxon>
        <taxon>Metazoa</taxon>
        <taxon>Spiralia</taxon>
        <taxon>Gnathifera</taxon>
        <taxon>Rotifera</taxon>
        <taxon>Eurotatoria</taxon>
        <taxon>Bdelloidea</taxon>
        <taxon>Adinetida</taxon>
        <taxon>Adinetidae</taxon>
        <taxon>Adineta</taxon>
    </lineage>
</organism>
<name>A0A813NB54_9BILA</name>
<reference evidence="1" key="1">
    <citation type="submission" date="2021-02" db="EMBL/GenBank/DDBJ databases">
        <authorList>
            <person name="Nowell W R."/>
        </authorList>
    </citation>
    <scope>NUCLEOTIDE SEQUENCE</scope>
</reference>
<dbReference type="InterPro" id="IPR019268">
    <property type="entry name" value="DUF2278"/>
</dbReference>
<dbReference type="OrthoDB" id="10021245at2759"/>
<dbReference type="AlphaFoldDB" id="A0A813NB54"/>
<evidence type="ECO:0000313" key="2">
    <source>
        <dbReference type="Proteomes" id="UP000663891"/>
    </source>
</evidence>
<evidence type="ECO:0000313" key="1">
    <source>
        <dbReference type="EMBL" id="CAF0737057.1"/>
    </source>
</evidence>
<protein>
    <submittedName>
        <fullName evidence="1">Uncharacterized protein</fullName>
    </submittedName>
</protein>
<dbReference type="Proteomes" id="UP000663891">
    <property type="component" value="Unassembled WGS sequence"/>
</dbReference>
<comment type="caution">
    <text evidence="1">The sequence shown here is derived from an EMBL/GenBank/DDBJ whole genome shotgun (WGS) entry which is preliminary data.</text>
</comment>
<proteinExistence type="predicted"/>
<accession>A0A813NB54</accession>
<dbReference type="Pfam" id="PF10042">
    <property type="entry name" value="DUF2278"/>
    <property type="match status" value="2"/>
</dbReference>